<dbReference type="RefSeq" id="WP_090505190.1">
    <property type="nucleotide sequence ID" value="NZ_FNWL01000001.1"/>
</dbReference>
<dbReference type="SUPFAM" id="SSF50341">
    <property type="entry name" value="CheW-like"/>
    <property type="match status" value="1"/>
</dbReference>
<dbReference type="PROSITE" id="PS50894">
    <property type="entry name" value="HPT"/>
    <property type="match status" value="1"/>
</dbReference>
<dbReference type="EC" id="2.7.13.3" evidence="2"/>
<feature type="region of interest" description="Disordered" evidence="13">
    <location>
        <begin position="312"/>
        <end position="1115"/>
    </location>
</feature>
<dbReference type="Proteomes" id="UP000199112">
    <property type="component" value="Unassembled WGS sequence"/>
</dbReference>
<dbReference type="PANTHER" id="PTHR43395">
    <property type="entry name" value="SENSOR HISTIDINE KINASE CHEA"/>
    <property type="match status" value="1"/>
</dbReference>
<dbReference type="InterPro" id="IPR008207">
    <property type="entry name" value="Sig_transdc_His_kin_Hpt_dom"/>
</dbReference>
<dbReference type="InterPro" id="IPR004358">
    <property type="entry name" value="Sig_transdc_His_kin-like_C"/>
</dbReference>
<dbReference type="PROSITE" id="PS50109">
    <property type="entry name" value="HIS_KIN"/>
    <property type="match status" value="1"/>
</dbReference>
<dbReference type="Pfam" id="PF01584">
    <property type="entry name" value="CheW"/>
    <property type="match status" value="1"/>
</dbReference>
<dbReference type="SUPFAM" id="SSF47384">
    <property type="entry name" value="Homodimeric domain of signal transducing histidine kinase"/>
    <property type="match status" value="1"/>
</dbReference>
<feature type="modified residue" description="Phosphohistidine" evidence="11">
    <location>
        <position position="44"/>
    </location>
</feature>
<evidence type="ECO:0000256" key="1">
    <source>
        <dbReference type="ARBA" id="ARBA00000085"/>
    </source>
</evidence>
<evidence type="ECO:0000256" key="2">
    <source>
        <dbReference type="ARBA" id="ARBA00012438"/>
    </source>
</evidence>
<evidence type="ECO:0000256" key="10">
    <source>
        <dbReference type="ARBA" id="ARBA00023012"/>
    </source>
</evidence>
<keyword evidence="9" id="KW-0067">ATP-binding</keyword>
<dbReference type="InterPro" id="IPR036061">
    <property type="entry name" value="CheW-like_dom_sf"/>
</dbReference>
<dbReference type="GO" id="GO:0005524">
    <property type="term" value="F:ATP binding"/>
    <property type="evidence" value="ECO:0007669"/>
    <property type="project" value="UniProtKB-KW"/>
</dbReference>
<evidence type="ECO:0000256" key="8">
    <source>
        <dbReference type="ARBA" id="ARBA00022777"/>
    </source>
</evidence>
<dbReference type="SUPFAM" id="SSF55874">
    <property type="entry name" value="ATPase domain of HSP90 chaperone/DNA topoisomerase II/histidine kinase"/>
    <property type="match status" value="1"/>
</dbReference>
<feature type="compositionally biased region" description="Acidic residues" evidence="13">
    <location>
        <begin position="961"/>
        <end position="976"/>
    </location>
</feature>
<feature type="coiled-coil region" evidence="12">
    <location>
        <begin position="1177"/>
        <end position="1204"/>
    </location>
</feature>
<feature type="domain" description="CheW-like" evidence="15">
    <location>
        <begin position="1398"/>
        <end position="1523"/>
    </location>
</feature>
<evidence type="ECO:0000256" key="3">
    <source>
        <dbReference type="ARBA" id="ARBA00021495"/>
    </source>
</evidence>
<dbReference type="SMART" id="SM00073">
    <property type="entry name" value="HPT"/>
    <property type="match status" value="1"/>
</dbReference>
<dbReference type="PANTHER" id="PTHR43395:SF10">
    <property type="entry name" value="CHEMOTAXIS PROTEIN CHEA"/>
    <property type="match status" value="1"/>
</dbReference>
<feature type="compositionally biased region" description="Low complexity" evidence="13">
    <location>
        <begin position="243"/>
        <end position="260"/>
    </location>
</feature>
<evidence type="ECO:0000259" key="15">
    <source>
        <dbReference type="PROSITE" id="PS50851"/>
    </source>
</evidence>
<feature type="compositionally biased region" description="Polar residues" evidence="13">
    <location>
        <begin position="880"/>
        <end position="893"/>
    </location>
</feature>
<feature type="domain" description="HPt" evidence="16">
    <location>
        <begin position="1"/>
        <end position="101"/>
    </location>
</feature>
<feature type="domain" description="Histidine kinase" evidence="14">
    <location>
        <begin position="1187"/>
        <end position="1396"/>
    </location>
</feature>
<feature type="compositionally biased region" description="Acidic residues" evidence="13">
    <location>
        <begin position="617"/>
        <end position="635"/>
    </location>
</feature>
<feature type="compositionally biased region" description="Acidic residues" evidence="13">
    <location>
        <begin position="600"/>
        <end position="609"/>
    </location>
</feature>
<evidence type="ECO:0000256" key="4">
    <source>
        <dbReference type="ARBA" id="ARBA00022500"/>
    </source>
</evidence>
<keyword evidence="10" id="KW-0902">Two-component regulatory system</keyword>
<accession>A0A1H6FQU4</accession>
<keyword evidence="5 11" id="KW-0597">Phosphoprotein</keyword>
<evidence type="ECO:0000256" key="9">
    <source>
        <dbReference type="ARBA" id="ARBA00022840"/>
    </source>
</evidence>
<dbReference type="PROSITE" id="PS50851">
    <property type="entry name" value="CHEW"/>
    <property type="match status" value="1"/>
</dbReference>
<keyword evidence="6" id="KW-0808">Transferase</keyword>
<dbReference type="PRINTS" id="PR00344">
    <property type="entry name" value="BCTRLSENSOR"/>
</dbReference>
<keyword evidence="4" id="KW-0145">Chemotaxis</keyword>
<keyword evidence="8 17" id="KW-0418">Kinase</keyword>
<sequence length="1523" mass="162796">MSDYLTDFVQESEERITELNNALLTLERDPTNDDALENIFRVAHTLKGNCGAMGLEEGSDLAHAIEDLLDAVRRNELEVTSELMDVVFDAVDELEAMIDEVAATGEIETDPTATIDRLRASLDDESTSSALAIPSAREIETVLERFEPPANDDHDAYFVRLDIAARENVNNGVLVVKALIDAFDLIGTDPPRAEIEAGNYGGQFDAVFGSAVGEAAITSGLEPVEEVDTFQLINVTEQFDRVASSQAADADGQAPADQPGTGMSSEEAQDLEVDELLDEFDEFDNLDEMVEDVDDDGLDAFDEMGEAGSFDELLDDEELEETEQPATAADDGDERQTAETATDSSPDDDGDESVDDASSVFNELKDEVEMVGFDELQDELSELEFDEFDNDDEVDMDELLGDDVDPEDDTFLDGTSDDELTEDALEDAVDDVLVDEPIEEGGSDDGETTEPVNGETVDDETSGDTDVIDDELEALEDDSSNDEPSVSPAPSESATPFSDEQAGTAPAGDHSDELENADAVSGDLSPDEGDEHSLDTASDSMTADSANETDSESDEERQFASGEEFDAPDRAFDEPADEDEGTADGIVTPVDSLEQRNTDEETLDDGEAATDDREATIDDSEGAADDLEETDESVEETAVGTEESDGDEYAFETAETDDGEQPAVGDDTDSDPESTPAFDNSDATTADAPLESDSSDHSDEESASSATDDTTLFEMDGAVRDEPVVDEALEAADNEKDETPTPSDDSEPDFEALESEATTEIDDGSGETEPIDDGEQLPFESAEKCSDGQTDEVSEEGDEQPVGDSIAGSTDEFVSERTNGTDRVADDTDEMSANVADDTDVVTADSDAPTADATDVADDGNDGDEDAAIDDSSETADVVETSTASPDSETPSDSGFDVAEDPDDAGESAETVTESAETVTESDETADDSPSTSSINEESTAETSTDDSSVVSFSEDRDGGSDDDASDDSFAEEAASDDPFGDKAASDDSFAEEAASDDPFGDKAASDDSFVDDSLEDDPFAEDERTADPFDDDSFDDDSFADDPFADDSLEDDPFEASSSFDDDDTFSDEFGDDLEVGASGFDAPSSSSTDGASTTSSPDPAAGDSSTTDSGETVVERVEEPVFEVPDLTIPDAGDRSDVGTETDEIQSVRVDVEQIDSLLTLVEGLVTSRVRLRHAVSEGEEKASLETELDDLEDLTADLQETVMNVRLVPLQTVTNRLPRVVRDIAREQDKQVTFEMNGEDVELDRSILDRIGDPLIHLVRNAVDHGIEPPTVREDAEKPADGTVEVHAERKRDRVAITVEDDGSGLDPDRLRNEAVEAGVLSEEDARELPDDDVYELIFHAGLSTAEEVTDVSGRGVGMDVVERTIEDLDGTVDIDSEPGAGTSVTMTLPVSVAIDDILFLECGGEEFGIPTETVLDIEPATRLETRDDATVLVDGNDEYDVVRLDETLETPHQAGDDHGMVVRIRTDVRPIAIHCDHVHGQQEVVVKPFEGFMSGLPGLSGATVRGRGEVVNILDVTTL</sequence>
<dbReference type="InterPro" id="IPR004105">
    <property type="entry name" value="CheA-like_dim"/>
</dbReference>
<dbReference type="Gene3D" id="2.30.30.40">
    <property type="entry name" value="SH3 Domains"/>
    <property type="match status" value="1"/>
</dbReference>
<dbReference type="InterPro" id="IPR036641">
    <property type="entry name" value="HPT_dom_sf"/>
</dbReference>
<organism evidence="17 18">
    <name type="scientific">Natronorubrum sediminis</name>
    <dbReference type="NCBI Taxonomy" id="640943"/>
    <lineage>
        <taxon>Archaea</taxon>
        <taxon>Methanobacteriati</taxon>
        <taxon>Methanobacteriota</taxon>
        <taxon>Stenosarchaea group</taxon>
        <taxon>Halobacteria</taxon>
        <taxon>Halobacteriales</taxon>
        <taxon>Natrialbaceae</taxon>
        <taxon>Natronorubrum</taxon>
    </lineage>
</organism>
<dbReference type="InterPro" id="IPR051315">
    <property type="entry name" value="Bact_Chemotaxis_CheA"/>
</dbReference>
<feature type="compositionally biased region" description="Acidic residues" evidence="13">
    <location>
        <begin position="312"/>
        <end position="323"/>
    </location>
</feature>
<feature type="compositionally biased region" description="Acidic residues" evidence="13">
    <location>
        <begin position="345"/>
        <end position="355"/>
    </location>
</feature>
<protein>
    <recommendedName>
        <fullName evidence="3">Chemotaxis protein CheA</fullName>
        <ecNumber evidence="2">2.7.13.3</ecNumber>
    </recommendedName>
</protein>
<dbReference type="InterPro" id="IPR036890">
    <property type="entry name" value="HATPase_C_sf"/>
</dbReference>
<dbReference type="SMART" id="SM00260">
    <property type="entry name" value="CheW"/>
    <property type="match status" value="1"/>
</dbReference>
<name>A0A1H6FQU4_9EURY</name>
<feature type="compositionally biased region" description="Acidic residues" evidence="13">
    <location>
        <begin position="855"/>
        <end position="874"/>
    </location>
</feature>
<evidence type="ECO:0000313" key="17">
    <source>
        <dbReference type="EMBL" id="SEH12223.1"/>
    </source>
</evidence>
<comment type="catalytic activity">
    <reaction evidence="1">
        <text>ATP + protein L-histidine = ADP + protein N-phospho-L-histidine.</text>
        <dbReference type="EC" id="2.7.13.3"/>
    </reaction>
</comment>
<dbReference type="SUPFAM" id="SSF47226">
    <property type="entry name" value="Histidine-containing phosphotransfer domain, HPT domain"/>
    <property type="match status" value="1"/>
</dbReference>
<feature type="compositionally biased region" description="Acidic residues" evidence="13">
    <location>
        <begin position="1029"/>
        <end position="1076"/>
    </location>
</feature>
<feature type="compositionally biased region" description="Low complexity" evidence="13">
    <location>
        <begin position="832"/>
        <end position="854"/>
    </location>
</feature>
<feature type="region of interest" description="Disordered" evidence="13">
    <location>
        <begin position="243"/>
        <end position="268"/>
    </location>
</feature>
<feature type="compositionally biased region" description="Low complexity" evidence="13">
    <location>
        <begin position="1083"/>
        <end position="1101"/>
    </location>
</feature>
<dbReference type="Pfam" id="PF02895">
    <property type="entry name" value="H-kinase_dim"/>
    <property type="match status" value="1"/>
</dbReference>
<dbReference type="InterPro" id="IPR002545">
    <property type="entry name" value="CheW-lke_dom"/>
</dbReference>
<dbReference type="EMBL" id="FNWL01000001">
    <property type="protein sequence ID" value="SEH12223.1"/>
    <property type="molecule type" value="Genomic_DNA"/>
</dbReference>
<evidence type="ECO:0000256" key="6">
    <source>
        <dbReference type="ARBA" id="ARBA00022679"/>
    </source>
</evidence>
<evidence type="ECO:0000256" key="13">
    <source>
        <dbReference type="SAM" id="MobiDB-lite"/>
    </source>
</evidence>
<reference evidence="18" key="1">
    <citation type="submission" date="2016-10" db="EMBL/GenBank/DDBJ databases">
        <authorList>
            <person name="Varghese N."/>
            <person name="Submissions S."/>
        </authorList>
    </citation>
    <scope>NUCLEOTIDE SEQUENCE [LARGE SCALE GENOMIC DNA]</scope>
    <source>
        <strain evidence="18">CGMCC 1.8981</strain>
    </source>
</reference>
<feature type="compositionally biased region" description="Acidic residues" evidence="13">
    <location>
        <begin position="789"/>
        <end position="801"/>
    </location>
</feature>
<dbReference type="SMART" id="SM01231">
    <property type="entry name" value="H-kinase_dim"/>
    <property type="match status" value="1"/>
</dbReference>
<feature type="compositionally biased region" description="Low complexity" evidence="13">
    <location>
        <begin position="908"/>
        <end position="919"/>
    </location>
</feature>
<evidence type="ECO:0000313" key="18">
    <source>
        <dbReference type="Proteomes" id="UP000199112"/>
    </source>
</evidence>
<dbReference type="GO" id="GO:0005737">
    <property type="term" value="C:cytoplasm"/>
    <property type="evidence" value="ECO:0007669"/>
    <property type="project" value="InterPro"/>
</dbReference>
<keyword evidence="7" id="KW-0547">Nucleotide-binding</keyword>
<dbReference type="Gene3D" id="1.10.287.560">
    <property type="entry name" value="Histidine kinase CheA-like, homodimeric domain"/>
    <property type="match status" value="1"/>
</dbReference>
<feature type="compositionally biased region" description="Acidic residues" evidence="13">
    <location>
        <begin position="642"/>
        <end position="672"/>
    </location>
</feature>
<dbReference type="InterPro" id="IPR037006">
    <property type="entry name" value="CheA-like_homodim_sf"/>
</dbReference>
<dbReference type="SMART" id="SM00387">
    <property type="entry name" value="HATPase_c"/>
    <property type="match status" value="1"/>
</dbReference>
<gene>
    <name evidence="17" type="ORF">SAMN04487967_0710</name>
</gene>
<keyword evidence="18" id="KW-1185">Reference proteome</keyword>
<evidence type="ECO:0000256" key="7">
    <source>
        <dbReference type="ARBA" id="ARBA00022741"/>
    </source>
</evidence>
<dbReference type="Pfam" id="PF01627">
    <property type="entry name" value="Hpt"/>
    <property type="match status" value="1"/>
</dbReference>
<dbReference type="CDD" id="cd00088">
    <property type="entry name" value="HPT"/>
    <property type="match status" value="1"/>
</dbReference>
<feature type="compositionally biased region" description="Low complexity" evidence="13">
    <location>
        <begin position="937"/>
        <end position="953"/>
    </location>
</feature>
<feature type="compositionally biased region" description="Acidic residues" evidence="13">
    <location>
        <begin position="456"/>
        <end position="481"/>
    </location>
</feature>
<feature type="compositionally biased region" description="Acidic residues" evidence="13">
    <location>
        <begin position="898"/>
        <end position="907"/>
    </location>
</feature>
<dbReference type="Pfam" id="PF02518">
    <property type="entry name" value="HATPase_c"/>
    <property type="match status" value="1"/>
</dbReference>
<dbReference type="Gene3D" id="3.30.565.10">
    <property type="entry name" value="Histidine kinase-like ATPase, C-terminal domain"/>
    <property type="match status" value="1"/>
</dbReference>
<dbReference type="InterPro" id="IPR005467">
    <property type="entry name" value="His_kinase_dom"/>
</dbReference>
<dbReference type="CDD" id="cd16916">
    <property type="entry name" value="HATPase_CheA-like"/>
    <property type="match status" value="1"/>
</dbReference>
<feature type="compositionally biased region" description="Low complexity" evidence="13">
    <location>
        <begin position="482"/>
        <end position="496"/>
    </location>
</feature>
<dbReference type="OrthoDB" id="293137at2157"/>
<dbReference type="GO" id="GO:0006935">
    <property type="term" value="P:chemotaxis"/>
    <property type="evidence" value="ECO:0007669"/>
    <property type="project" value="UniProtKB-KW"/>
</dbReference>
<dbReference type="GO" id="GO:0000155">
    <property type="term" value="F:phosphorelay sensor kinase activity"/>
    <property type="evidence" value="ECO:0007669"/>
    <property type="project" value="InterPro"/>
</dbReference>
<evidence type="ECO:0000256" key="12">
    <source>
        <dbReference type="SAM" id="Coils"/>
    </source>
</evidence>
<dbReference type="InterPro" id="IPR003594">
    <property type="entry name" value="HATPase_dom"/>
</dbReference>
<feature type="compositionally biased region" description="Acidic residues" evidence="13">
    <location>
        <begin position="375"/>
        <end position="448"/>
    </location>
</feature>
<dbReference type="FunFam" id="3.30.565.10:FF:000016">
    <property type="entry name" value="Chemotaxis protein CheA, putative"/>
    <property type="match status" value="1"/>
</dbReference>
<evidence type="ECO:0000259" key="14">
    <source>
        <dbReference type="PROSITE" id="PS50109"/>
    </source>
</evidence>
<dbReference type="Gene3D" id="1.20.120.160">
    <property type="entry name" value="HPT domain"/>
    <property type="match status" value="1"/>
</dbReference>
<proteinExistence type="predicted"/>
<feature type="compositionally biased region" description="Polar residues" evidence="13">
    <location>
        <begin position="535"/>
        <end position="546"/>
    </location>
</feature>
<feature type="compositionally biased region" description="Acidic residues" evidence="13">
    <location>
        <begin position="744"/>
        <end position="775"/>
    </location>
</feature>
<feature type="compositionally biased region" description="Acidic residues" evidence="13">
    <location>
        <begin position="1009"/>
        <end position="1021"/>
    </location>
</feature>
<dbReference type="InterPro" id="IPR036097">
    <property type="entry name" value="HisK_dim/P_sf"/>
</dbReference>
<evidence type="ECO:0000256" key="5">
    <source>
        <dbReference type="ARBA" id="ARBA00022553"/>
    </source>
</evidence>
<keyword evidence="12" id="KW-0175">Coiled coil</keyword>
<evidence type="ECO:0000259" key="16">
    <source>
        <dbReference type="PROSITE" id="PS50894"/>
    </source>
</evidence>
<evidence type="ECO:0000256" key="11">
    <source>
        <dbReference type="PROSITE-ProRule" id="PRU00110"/>
    </source>
</evidence>